<reference evidence="2" key="1">
    <citation type="submission" date="2025-08" db="UniProtKB">
        <authorList>
            <consortium name="RefSeq"/>
        </authorList>
    </citation>
    <scope>IDENTIFICATION</scope>
</reference>
<gene>
    <name evidence="2" type="primary">LOC110975780</name>
</gene>
<dbReference type="OMA" id="YWPELEL"/>
<dbReference type="RefSeq" id="XP_022084249.1">
    <property type="nucleotide sequence ID" value="XM_022228557.1"/>
</dbReference>
<dbReference type="AlphaFoldDB" id="A0A8B7XTR9"/>
<proteinExistence type="predicted"/>
<dbReference type="GeneID" id="110975780"/>
<protein>
    <submittedName>
        <fullName evidence="2">Uncharacterized protein LOC110975780 isoform X1</fullName>
    </submittedName>
</protein>
<organism evidence="1 2">
    <name type="scientific">Acanthaster planci</name>
    <name type="common">Crown-of-thorns starfish</name>
    <dbReference type="NCBI Taxonomy" id="133434"/>
    <lineage>
        <taxon>Eukaryota</taxon>
        <taxon>Metazoa</taxon>
        <taxon>Echinodermata</taxon>
        <taxon>Eleutherozoa</taxon>
        <taxon>Asterozoa</taxon>
        <taxon>Asteroidea</taxon>
        <taxon>Valvatacea</taxon>
        <taxon>Valvatida</taxon>
        <taxon>Acanthasteridae</taxon>
        <taxon>Acanthaster</taxon>
    </lineage>
</organism>
<dbReference type="OrthoDB" id="6022170at2759"/>
<dbReference type="Proteomes" id="UP000694845">
    <property type="component" value="Unplaced"/>
</dbReference>
<name>A0A8B7XTR9_ACAPL</name>
<accession>A0A8B7XTR9</accession>
<sequence>MENGNGVEMASTVAVTTFDATIFAQIPVKEETVLAEDFILTVGKSLGLKTSSIQFFGLFQGLLHPTIKFKSIDAVPMNVKGLTFQKWCFDTRKESQILSDPIATQLICAQSKAYIREGLLKPPDEFLAELEENKDPSTAAKFVKLCQSIPDYNSIHLPDCRLDKEFWLLPHIPADSIVTLTLLQRGMVLRVDCSDREEEYFISWRKIQRWRKTERDECLVMYDVYSVPSDDFGGLCIQTLQAKYLLAATMEMIKGLQSELGGPIFQTSDLTRNQRREVIEWNNIVYSKTRFNVEREIAEKYVEISMLR</sequence>
<dbReference type="KEGG" id="aplc:110975780"/>
<evidence type="ECO:0000313" key="1">
    <source>
        <dbReference type="Proteomes" id="UP000694845"/>
    </source>
</evidence>
<keyword evidence="1" id="KW-1185">Reference proteome</keyword>
<dbReference type="Gene3D" id="1.20.80.60">
    <property type="match status" value="1"/>
</dbReference>
<evidence type="ECO:0000313" key="2">
    <source>
        <dbReference type="RefSeq" id="XP_022084249.1"/>
    </source>
</evidence>